<protein>
    <submittedName>
        <fullName evidence="2">Uncharacterized protein</fullName>
    </submittedName>
</protein>
<proteinExistence type="predicted"/>
<evidence type="ECO:0000313" key="3">
    <source>
        <dbReference type="Proteomes" id="UP000320421"/>
    </source>
</evidence>
<feature type="transmembrane region" description="Helical" evidence="1">
    <location>
        <begin position="12"/>
        <end position="29"/>
    </location>
</feature>
<gene>
    <name evidence="2" type="ORF">HG66A1_34070</name>
</gene>
<keyword evidence="1" id="KW-0472">Membrane</keyword>
<sequence length="115" mass="12460">MKQNLLTNERFYLTLVTIAAVILFVVSLTVETKALPPEASLFFPGIALFCLGELLNGRGGAATRKTTAGCLFSLIGFLLIVSGAWLMFFPSRPIEKPPEESVSCLICREGTYGVT</sequence>
<evidence type="ECO:0000313" key="2">
    <source>
        <dbReference type="EMBL" id="QDT21604.1"/>
    </source>
</evidence>
<dbReference type="RefSeq" id="WP_145186177.1">
    <property type="nucleotide sequence ID" value="NZ_CP036266.1"/>
</dbReference>
<keyword evidence="1" id="KW-0812">Transmembrane</keyword>
<organism evidence="2 3">
    <name type="scientific">Gimesia chilikensis</name>
    <dbReference type="NCBI Taxonomy" id="2605989"/>
    <lineage>
        <taxon>Bacteria</taxon>
        <taxon>Pseudomonadati</taxon>
        <taxon>Planctomycetota</taxon>
        <taxon>Planctomycetia</taxon>
        <taxon>Planctomycetales</taxon>
        <taxon>Planctomycetaceae</taxon>
        <taxon>Gimesia</taxon>
    </lineage>
</organism>
<accession>A0A517PQF5</accession>
<keyword evidence="1" id="KW-1133">Transmembrane helix</keyword>
<dbReference type="AlphaFoldDB" id="A0A517PQF5"/>
<feature type="transmembrane region" description="Helical" evidence="1">
    <location>
        <begin position="69"/>
        <end position="88"/>
    </location>
</feature>
<reference evidence="2 3" key="1">
    <citation type="submission" date="2019-02" db="EMBL/GenBank/DDBJ databases">
        <title>Deep-cultivation of Planctomycetes and their phenomic and genomic characterization uncovers novel biology.</title>
        <authorList>
            <person name="Wiegand S."/>
            <person name="Jogler M."/>
            <person name="Boedeker C."/>
            <person name="Pinto D."/>
            <person name="Vollmers J."/>
            <person name="Rivas-Marin E."/>
            <person name="Kohn T."/>
            <person name="Peeters S.H."/>
            <person name="Heuer A."/>
            <person name="Rast P."/>
            <person name="Oberbeckmann S."/>
            <person name="Bunk B."/>
            <person name="Jeske O."/>
            <person name="Meyerdierks A."/>
            <person name="Storesund J.E."/>
            <person name="Kallscheuer N."/>
            <person name="Luecker S."/>
            <person name="Lage O.M."/>
            <person name="Pohl T."/>
            <person name="Merkel B.J."/>
            <person name="Hornburger P."/>
            <person name="Mueller R.-W."/>
            <person name="Bruemmer F."/>
            <person name="Labrenz M."/>
            <person name="Spormann A.M."/>
            <person name="Op den Camp H."/>
            <person name="Overmann J."/>
            <person name="Amann R."/>
            <person name="Jetten M.S.M."/>
            <person name="Mascher T."/>
            <person name="Medema M.H."/>
            <person name="Devos D.P."/>
            <person name="Kaster A.-K."/>
            <person name="Ovreas L."/>
            <person name="Rohde M."/>
            <person name="Galperin M.Y."/>
            <person name="Jogler C."/>
        </authorList>
    </citation>
    <scope>NUCLEOTIDE SEQUENCE [LARGE SCALE GENOMIC DNA]</scope>
    <source>
        <strain evidence="2 3">HG66A1</strain>
    </source>
</reference>
<name>A0A517PQF5_9PLAN</name>
<feature type="transmembrane region" description="Helical" evidence="1">
    <location>
        <begin position="41"/>
        <end position="57"/>
    </location>
</feature>
<dbReference type="EMBL" id="CP036266">
    <property type="protein sequence ID" value="QDT21604.1"/>
    <property type="molecule type" value="Genomic_DNA"/>
</dbReference>
<evidence type="ECO:0000256" key="1">
    <source>
        <dbReference type="SAM" id="Phobius"/>
    </source>
</evidence>
<dbReference type="Proteomes" id="UP000320421">
    <property type="component" value="Chromosome"/>
</dbReference>
<keyword evidence="3" id="KW-1185">Reference proteome</keyword>